<gene>
    <name evidence="1" type="ORF">B7Z70_06470</name>
</gene>
<reference evidence="1 2" key="1">
    <citation type="submission" date="2017-03" db="EMBL/GenBank/DDBJ databases">
        <title>Lifting the veil on microbial sulfur biogeochemistry in mining wastewaters.</title>
        <authorList>
            <person name="Kantor R.S."/>
            <person name="Colenbrander Nelson T."/>
            <person name="Marshall S."/>
            <person name="Bennett D."/>
            <person name="Apte S."/>
            <person name="Camacho D."/>
            <person name="Thomas B.C."/>
            <person name="Warren L.A."/>
            <person name="Banfield J.F."/>
        </authorList>
    </citation>
    <scope>NUCLEOTIDE SEQUENCE [LARGE SCALE GENOMIC DNA]</scope>
    <source>
        <strain evidence="1">21-59-9</strain>
    </source>
</reference>
<dbReference type="AlphaFoldDB" id="A0A257T8U9"/>
<evidence type="ECO:0000313" key="1">
    <source>
        <dbReference type="EMBL" id="OYV81150.1"/>
    </source>
</evidence>
<organism evidence="1 2">
    <name type="scientific">Acidithiobacillus ferrivorans</name>
    <dbReference type="NCBI Taxonomy" id="160808"/>
    <lineage>
        <taxon>Bacteria</taxon>
        <taxon>Pseudomonadati</taxon>
        <taxon>Pseudomonadota</taxon>
        <taxon>Acidithiobacillia</taxon>
        <taxon>Acidithiobacillales</taxon>
        <taxon>Acidithiobacillaceae</taxon>
        <taxon>Acidithiobacillus</taxon>
    </lineage>
</organism>
<sequence>MQPHFAGTTFTVLGINMAGDHAAKVAEVARGYGLDYPLLLMGRDSQSAREFGSVKRGKLSIVRWDIYP</sequence>
<dbReference type="Proteomes" id="UP000216779">
    <property type="component" value="Unassembled WGS sequence"/>
</dbReference>
<comment type="caution">
    <text evidence="1">The sequence shown here is derived from an EMBL/GenBank/DDBJ whole genome shotgun (WGS) entry which is preliminary data.</text>
</comment>
<dbReference type="EMBL" id="NCBC01000186">
    <property type="protein sequence ID" value="OYV81150.1"/>
    <property type="molecule type" value="Genomic_DNA"/>
</dbReference>
<proteinExistence type="predicted"/>
<protein>
    <submittedName>
        <fullName evidence="1">Uncharacterized protein</fullName>
    </submittedName>
</protein>
<accession>A0A257T8U9</accession>
<evidence type="ECO:0000313" key="2">
    <source>
        <dbReference type="Proteomes" id="UP000216779"/>
    </source>
</evidence>
<name>A0A257T8U9_9PROT</name>